<feature type="transmembrane region" description="Helical" evidence="1">
    <location>
        <begin position="21"/>
        <end position="42"/>
    </location>
</feature>
<keyword evidence="1" id="KW-1133">Transmembrane helix</keyword>
<protein>
    <submittedName>
        <fullName evidence="2">Uncharacterized protein</fullName>
    </submittedName>
</protein>
<keyword evidence="1" id="KW-0812">Transmembrane</keyword>
<proteinExistence type="predicted"/>
<comment type="caution">
    <text evidence="2">The sequence shown here is derived from an EMBL/GenBank/DDBJ whole genome shotgun (WGS) entry which is preliminary data.</text>
</comment>
<dbReference type="AlphaFoldDB" id="A0A645GM76"/>
<reference evidence="2" key="1">
    <citation type="submission" date="2019-08" db="EMBL/GenBank/DDBJ databases">
        <authorList>
            <person name="Kucharzyk K."/>
            <person name="Murdoch R.W."/>
            <person name="Higgins S."/>
            <person name="Loffler F."/>
        </authorList>
    </citation>
    <scope>NUCLEOTIDE SEQUENCE</scope>
</reference>
<keyword evidence="1" id="KW-0472">Membrane</keyword>
<sequence>MFVGYIFNYITEKLDSFLASWVVHIFANLAINTIGFMMLGIINII</sequence>
<evidence type="ECO:0000256" key="1">
    <source>
        <dbReference type="SAM" id="Phobius"/>
    </source>
</evidence>
<organism evidence="2">
    <name type="scientific">bioreactor metagenome</name>
    <dbReference type="NCBI Taxonomy" id="1076179"/>
    <lineage>
        <taxon>unclassified sequences</taxon>
        <taxon>metagenomes</taxon>
        <taxon>ecological metagenomes</taxon>
    </lineage>
</organism>
<gene>
    <name evidence="2" type="ORF">SDC9_175259</name>
</gene>
<dbReference type="EMBL" id="VSSQ01077847">
    <property type="protein sequence ID" value="MPN27825.1"/>
    <property type="molecule type" value="Genomic_DNA"/>
</dbReference>
<name>A0A645GM76_9ZZZZ</name>
<evidence type="ECO:0000313" key="2">
    <source>
        <dbReference type="EMBL" id="MPN27825.1"/>
    </source>
</evidence>
<accession>A0A645GM76</accession>